<evidence type="ECO:0000256" key="3">
    <source>
        <dbReference type="ARBA" id="ARBA00022630"/>
    </source>
</evidence>
<dbReference type="EMBL" id="JBHLTG010000009">
    <property type="protein sequence ID" value="MFC0681725.1"/>
    <property type="molecule type" value="Genomic_DNA"/>
</dbReference>
<comment type="cofactor">
    <cofactor evidence="1">
        <name>FAD</name>
        <dbReference type="ChEBI" id="CHEBI:57692"/>
    </cofactor>
</comment>
<dbReference type="PRINTS" id="PR00411">
    <property type="entry name" value="PNDRDTASEI"/>
</dbReference>
<proteinExistence type="inferred from homology"/>
<dbReference type="RefSeq" id="WP_386674870.1">
    <property type="nucleotide sequence ID" value="NZ_JBHLTG010000009.1"/>
</dbReference>
<dbReference type="InterPro" id="IPR007867">
    <property type="entry name" value="GMC_OxRtase_C"/>
</dbReference>
<dbReference type="PANTHER" id="PTHR42784">
    <property type="entry name" value="PYRANOSE 2-OXIDASE"/>
    <property type="match status" value="1"/>
</dbReference>
<feature type="domain" description="Glucose-methanol-choline oxidoreductase C-terminal" evidence="7">
    <location>
        <begin position="408"/>
        <end position="535"/>
    </location>
</feature>
<dbReference type="SUPFAM" id="SSF51905">
    <property type="entry name" value="FAD/NAD(P)-binding domain"/>
    <property type="match status" value="1"/>
</dbReference>
<dbReference type="PANTHER" id="PTHR42784:SF1">
    <property type="entry name" value="PYRANOSE 2-OXIDASE"/>
    <property type="match status" value="1"/>
</dbReference>
<dbReference type="Gene3D" id="3.30.410.40">
    <property type="match status" value="1"/>
</dbReference>
<accession>A0ABV6RXM1</accession>
<dbReference type="InterPro" id="IPR036188">
    <property type="entry name" value="FAD/NAD-bd_sf"/>
</dbReference>
<evidence type="ECO:0000256" key="1">
    <source>
        <dbReference type="ARBA" id="ARBA00001974"/>
    </source>
</evidence>
<evidence type="ECO:0000256" key="2">
    <source>
        <dbReference type="ARBA" id="ARBA00010790"/>
    </source>
</evidence>
<name>A0ABV6RXM1_9GAMM</name>
<evidence type="ECO:0000313" key="9">
    <source>
        <dbReference type="Proteomes" id="UP001589896"/>
    </source>
</evidence>
<reference evidence="8 9" key="1">
    <citation type="submission" date="2024-09" db="EMBL/GenBank/DDBJ databases">
        <authorList>
            <person name="Sun Q."/>
            <person name="Mori K."/>
        </authorList>
    </citation>
    <scope>NUCLEOTIDE SEQUENCE [LARGE SCALE GENOMIC DNA]</scope>
    <source>
        <strain evidence="8 9">KCTC 23076</strain>
    </source>
</reference>
<evidence type="ECO:0000256" key="4">
    <source>
        <dbReference type="ARBA" id="ARBA00022827"/>
    </source>
</evidence>
<sequence>MGLGSSRPHADAPFDLCVVGAGPVGLSLALEAASLGLRVLVVEAGGSSPKRRETTPRSSANVLNTAHHAPVGEVTVHALGGTSWLWGGRCVPFEPIDYERRDHVPNSGWPVSADEITRWHARASAYVDCGGATFRDQAGGWAGLGEVELSQLERWSRRPKLGRALGAKAAAHPGIVMRTGTTVNDVVLGDDGDRVDHLRGTDRHGRAIRVVAHDYAIACGGLGTTRLLLSMQARSQDILGGDGGPLGRYYMGHITGSIATIVLTRPDDVGDLDFTVGSGGAHVRRRFTFSSAAQRAHRLLNTSFYIGNPPLYDHRHRNPTLSLVVLAMAMPVVGRIFTSRASRRRHLGGTRVSYSRHLMNVLRHPWRAAGELSSIFWLRYLAPVRRRVFIARSPRGEYALQYHAEQIPNRESRIWLNDTVAPDGLPNLDIDFRYSRQDVESVLRAHELLDERLRSSGKGRLRYLHPKQELERAVMAQALDGYHQIGTTRMSSDPALGVVDAECRVHGMANLYLASSSCFPTAGEANPTFMAVCLGVRLAHRLHARAADSP</sequence>
<protein>
    <submittedName>
        <fullName evidence="8">FAD-dependent oxidoreductase</fullName>
    </submittedName>
</protein>
<comment type="caution">
    <text evidence="8">The sequence shown here is derived from an EMBL/GenBank/DDBJ whole genome shotgun (WGS) entry which is preliminary data.</text>
</comment>
<keyword evidence="4" id="KW-0274">FAD</keyword>
<dbReference type="Proteomes" id="UP001589896">
    <property type="component" value="Unassembled WGS sequence"/>
</dbReference>
<dbReference type="Gene3D" id="3.50.50.60">
    <property type="entry name" value="FAD/NAD(P)-binding domain"/>
    <property type="match status" value="2"/>
</dbReference>
<dbReference type="InterPro" id="IPR006076">
    <property type="entry name" value="FAD-dep_OxRdtase"/>
</dbReference>
<dbReference type="Pfam" id="PF01266">
    <property type="entry name" value="DAO"/>
    <property type="match status" value="1"/>
</dbReference>
<gene>
    <name evidence="8" type="ORF">ACFFGH_28170</name>
</gene>
<keyword evidence="9" id="KW-1185">Reference proteome</keyword>
<evidence type="ECO:0000259" key="7">
    <source>
        <dbReference type="Pfam" id="PF05199"/>
    </source>
</evidence>
<evidence type="ECO:0000313" key="8">
    <source>
        <dbReference type="EMBL" id="MFC0681725.1"/>
    </source>
</evidence>
<feature type="domain" description="FAD dependent oxidoreductase" evidence="6">
    <location>
        <begin position="15"/>
        <end position="232"/>
    </location>
</feature>
<keyword evidence="3" id="KW-0285">Flavoprotein</keyword>
<evidence type="ECO:0000259" key="6">
    <source>
        <dbReference type="Pfam" id="PF01266"/>
    </source>
</evidence>
<dbReference type="InterPro" id="IPR051473">
    <property type="entry name" value="P2Ox-like"/>
</dbReference>
<keyword evidence="5" id="KW-0560">Oxidoreductase</keyword>
<dbReference type="Pfam" id="PF05199">
    <property type="entry name" value="GMC_oxred_C"/>
    <property type="match status" value="1"/>
</dbReference>
<comment type="similarity">
    <text evidence="2">Belongs to the GMC oxidoreductase family.</text>
</comment>
<evidence type="ECO:0000256" key="5">
    <source>
        <dbReference type="ARBA" id="ARBA00023002"/>
    </source>
</evidence>
<organism evidence="8 9">
    <name type="scientific">Lysobacter korlensis</name>
    <dbReference type="NCBI Taxonomy" id="553636"/>
    <lineage>
        <taxon>Bacteria</taxon>
        <taxon>Pseudomonadati</taxon>
        <taxon>Pseudomonadota</taxon>
        <taxon>Gammaproteobacteria</taxon>
        <taxon>Lysobacterales</taxon>
        <taxon>Lysobacteraceae</taxon>
        <taxon>Lysobacter</taxon>
    </lineage>
</organism>